<dbReference type="PRINTS" id="PR00111">
    <property type="entry name" value="ABHYDROLASE"/>
</dbReference>
<name>A0A2T0SZK0_9PSEU</name>
<dbReference type="GO" id="GO:0003824">
    <property type="term" value="F:catalytic activity"/>
    <property type="evidence" value="ECO:0007669"/>
    <property type="project" value="InterPro"/>
</dbReference>
<protein>
    <submittedName>
        <fullName evidence="2">Pimeloyl-ACP methyl ester carboxylesterase</fullName>
    </submittedName>
</protein>
<dbReference type="PANTHER" id="PTHR43798">
    <property type="entry name" value="MONOACYLGLYCEROL LIPASE"/>
    <property type="match status" value="1"/>
</dbReference>
<dbReference type="Proteomes" id="UP000239494">
    <property type="component" value="Unassembled WGS sequence"/>
</dbReference>
<dbReference type="RefSeq" id="WP_106190151.1">
    <property type="nucleotide sequence ID" value="NZ_PVTF01000008.1"/>
</dbReference>
<evidence type="ECO:0000313" key="2">
    <source>
        <dbReference type="EMBL" id="PRY38824.1"/>
    </source>
</evidence>
<organism evidence="2 3">
    <name type="scientific">Umezawaea tangerina</name>
    <dbReference type="NCBI Taxonomy" id="84725"/>
    <lineage>
        <taxon>Bacteria</taxon>
        <taxon>Bacillati</taxon>
        <taxon>Actinomycetota</taxon>
        <taxon>Actinomycetes</taxon>
        <taxon>Pseudonocardiales</taxon>
        <taxon>Pseudonocardiaceae</taxon>
        <taxon>Umezawaea</taxon>
    </lineage>
</organism>
<accession>A0A2T0SZK0</accession>
<comment type="caution">
    <text evidence="2">The sequence shown here is derived from an EMBL/GenBank/DDBJ whole genome shotgun (WGS) entry which is preliminary data.</text>
</comment>
<dbReference type="EMBL" id="PVTF01000008">
    <property type="protein sequence ID" value="PRY38824.1"/>
    <property type="molecule type" value="Genomic_DNA"/>
</dbReference>
<dbReference type="InterPro" id="IPR050266">
    <property type="entry name" value="AB_hydrolase_sf"/>
</dbReference>
<evidence type="ECO:0000313" key="3">
    <source>
        <dbReference type="Proteomes" id="UP000239494"/>
    </source>
</evidence>
<dbReference type="InterPro" id="IPR000639">
    <property type="entry name" value="Epox_hydrolase-like"/>
</dbReference>
<sequence>MPRRTSTTLHHIEVGEGVPVLALHGWTLDHRVVLGCLEPVFAGLPGYRRLYPDLPGMGRSPAPESVAGSDDLLDAVLDFVDDELGDEPFLLVGESFGGYLARALTRARPERVLGLALVCPVGTAVDRTERVLPPPEVLEDEPGLLDGVDPRVAEEFTEDAVVRTTETLRRFREDVMVGIELADETALARLEGNRRLSLDPEGGAPFTRPTLIVAGRQDSVVGHVDQYALLPHYPRASFAVLDLAGHNLQFERPELFGALVVDWVDRVARHR</sequence>
<dbReference type="PANTHER" id="PTHR43798:SF6">
    <property type="entry name" value="HYDROLASE, PUTATIVE (AFU_ORTHOLOGUE AFUA_4G13070)-RELATED"/>
    <property type="match status" value="1"/>
</dbReference>
<dbReference type="AlphaFoldDB" id="A0A2T0SZK0"/>
<evidence type="ECO:0000259" key="1">
    <source>
        <dbReference type="Pfam" id="PF00561"/>
    </source>
</evidence>
<dbReference type="Gene3D" id="3.40.50.1820">
    <property type="entry name" value="alpha/beta hydrolase"/>
    <property type="match status" value="1"/>
</dbReference>
<proteinExistence type="predicted"/>
<dbReference type="SUPFAM" id="SSF53474">
    <property type="entry name" value="alpha/beta-Hydrolases"/>
    <property type="match status" value="1"/>
</dbReference>
<keyword evidence="3" id="KW-1185">Reference proteome</keyword>
<dbReference type="PRINTS" id="PR00412">
    <property type="entry name" value="EPOXHYDRLASE"/>
</dbReference>
<reference evidence="2 3" key="1">
    <citation type="submission" date="2018-03" db="EMBL/GenBank/DDBJ databases">
        <title>Genomic Encyclopedia of Archaeal and Bacterial Type Strains, Phase II (KMG-II): from individual species to whole genera.</title>
        <authorList>
            <person name="Goeker M."/>
        </authorList>
    </citation>
    <scope>NUCLEOTIDE SEQUENCE [LARGE SCALE GENOMIC DNA]</scope>
    <source>
        <strain evidence="2 3">DSM 44720</strain>
    </source>
</reference>
<dbReference type="OrthoDB" id="27092at2"/>
<dbReference type="InterPro" id="IPR000073">
    <property type="entry name" value="AB_hydrolase_1"/>
</dbReference>
<dbReference type="Pfam" id="PF00561">
    <property type="entry name" value="Abhydrolase_1"/>
    <property type="match status" value="1"/>
</dbReference>
<dbReference type="InterPro" id="IPR029058">
    <property type="entry name" value="AB_hydrolase_fold"/>
</dbReference>
<feature type="domain" description="AB hydrolase-1" evidence="1">
    <location>
        <begin position="19"/>
        <end position="168"/>
    </location>
</feature>
<gene>
    <name evidence="2" type="ORF">CLV43_108224</name>
</gene>